<dbReference type="RefSeq" id="WP_002575144.1">
    <property type="nucleotide sequence ID" value="NZ_BAABZS010000001.1"/>
</dbReference>
<dbReference type="InterPro" id="IPR036551">
    <property type="entry name" value="Flavin_trans-like"/>
</dbReference>
<evidence type="ECO:0000256" key="1">
    <source>
        <dbReference type="HAMAP-Rule" id="MF_01984"/>
    </source>
</evidence>
<evidence type="ECO:0000259" key="2">
    <source>
        <dbReference type="Pfam" id="PF02441"/>
    </source>
</evidence>
<dbReference type="SUPFAM" id="SSF52507">
    <property type="entry name" value="Homo-oligomeric flavin-containing Cys decarboxylases, HFCD"/>
    <property type="match status" value="1"/>
</dbReference>
<feature type="domain" description="Flavoprotein" evidence="2">
    <location>
        <begin position="11"/>
        <end position="182"/>
    </location>
</feature>
<dbReference type="GO" id="GO:0106141">
    <property type="term" value="F:flavin prenyltransferase activity"/>
    <property type="evidence" value="ECO:0007669"/>
    <property type="project" value="UniProtKB-EC"/>
</dbReference>
<feature type="binding site" evidence="1">
    <location>
        <position position="132"/>
    </location>
    <ligand>
        <name>FMN</name>
        <dbReference type="ChEBI" id="CHEBI:58210"/>
    </ligand>
</feature>
<comment type="similarity">
    <text evidence="1">Belongs to the UbiX/PAD1 family.</text>
</comment>
<name>A0A6N2S802_9FIRM</name>
<dbReference type="EMBL" id="CACRTF010000009">
    <property type="protein sequence ID" value="VYS89557.1"/>
    <property type="molecule type" value="Genomic_DNA"/>
</dbReference>
<comment type="catalytic activity">
    <reaction evidence="1">
        <text>dimethylallyl phosphate + FMNH2 = prenylated FMNH2 + phosphate</text>
        <dbReference type="Rhea" id="RHEA:37743"/>
        <dbReference type="ChEBI" id="CHEBI:43474"/>
        <dbReference type="ChEBI" id="CHEBI:57618"/>
        <dbReference type="ChEBI" id="CHEBI:87467"/>
        <dbReference type="ChEBI" id="CHEBI:88052"/>
        <dbReference type="EC" id="2.5.1.129"/>
    </reaction>
</comment>
<dbReference type="GO" id="GO:0016829">
    <property type="term" value="F:lyase activity"/>
    <property type="evidence" value="ECO:0007669"/>
    <property type="project" value="UniProtKB-KW"/>
</dbReference>
<keyword evidence="3" id="KW-0456">Lyase</keyword>
<comment type="function">
    <text evidence="1">Flavin prenyltransferase that catalyzes the synthesis of the prenylated FMN cofactor (prenyl-FMN) for 4-hydroxy-3-polyprenylbenzoic acid decarboxylase UbiD. The prenyltransferase is metal-independent and links a dimethylallyl moiety from dimethylallyl monophosphate (DMAP) to the flavin N5 and C6 atoms of FMN.</text>
</comment>
<gene>
    <name evidence="3" type="primary">pad1</name>
    <name evidence="1" type="synonym">ubiX</name>
    <name evidence="3" type="ORF">CBLFYP116_01068</name>
</gene>
<sequence length="197" mass="21531">MKSKGHNRGGKRIIVGATGASGLPILVKCLELIGEQPEYESYLIMSHSAVLTLGQETDLSAEQVEGLADHVLGPDEIGAGPASGSFATEGMLIVPCSMKTIAGIHGGYAENLILRAADVTIKEQRTLVLAARETPLSPIHLRNMYELSMMPGVRVIPPMMTFYHRPENMEEMIYHIASKLLEPFGIEGKEYRRWTGL</sequence>
<dbReference type="HAMAP" id="MF_01984">
    <property type="entry name" value="ubiX_pad"/>
    <property type="match status" value="1"/>
</dbReference>
<reference evidence="3" key="1">
    <citation type="submission" date="2019-11" db="EMBL/GenBank/DDBJ databases">
        <authorList>
            <person name="Feng L."/>
        </authorList>
    </citation>
    <scope>NUCLEOTIDE SEQUENCE</scope>
    <source>
        <strain evidence="3">CbolteaeLFYP116</strain>
    </source>
</reference>
<protein>
    <recommendedName>
        <fullName evidence="1">Flavin prenyltransferase UbiX</fullName>
        <ecNumber evidence="1">2.5.1.129</ecNumber>
    </recommendedName>
</protein>
<dbReference type="NCBIfam" id="TIGR00421">
    <property type="entry name" value="ubiX_pad"/>
    <property type="match status" value="1"/>
</dbReference>
<dbReference type="Gene3D" id="3.40.50.1950">
    <property type="entry name" value="Flavin prenyltransferase-like"/>
    <property type="match status" value="1"/>
</dbReference>
<dbReference type="Pfam" id="PF02441">
    <property type="entry name" value="Flavoprotein"/>
    <property type="match status" value="1"/>
</dbReference>
<feature type="binding site" evidence="1">
    <location>
        <begin position="19"/>
        <end position="21"/>
    </location>
    <ligand>
        <name>FMN</name>
        <dbReference type="ChEBI" id="CHEBI:58210"/>
    </ligand>
</feature>
<keyword evidence="1" id="KW-0808">Transferase</keyword>
<keyword evidence="1" id="KW-0637">Prenyltransferase</keyword>
<evidence type="ECO:0000313" key="3">
    <source>
        <dbReference type="EMBL" id="VYS89557.1"/>
    </source>
</evidence>
<feature type="binding site" evidence="1">
    <location>
        <position position="46"/>
    </location>
    <ligand>
        <name>FMN</name>
        <dbReference type="ChEBI" id="CHEBI:58210"/>
    </ligand>
</feature>
<dbReference type="EC" id="2.5.1.129" evidence="1"/>
<dbReference type="AlphaFoldDB" id="A0A6N2S802"/>
<proteinExistence type="inferred from homology"/>
<feature type="binding site" evidence="1">
    <location>
        <position position="179"/>
    </location>
    <ligand>
        <name>dimethylallyl phosphate</name>
        <dbReference type="ChEBI" id="CHEBI:88052"/>
    </ligand>
</feature>
<comment type="caution">
    <text evidence="1">Lacks conserved residue(s) required for the propagation of feature annotation.</text>
</comment>
<dbReference type="InterPro" id="IPR004507">
    <property type="entry name" value="UbiX-like"/>
</dbReference>
<dbReference type="NCBIfam" id="NF004685">
    <property type="entry name" value="PRK06029.1"/>
    <property type="match status" value="1"/>
</dbReference>
<organism evidence="3">
    <name type="scientific">Enterocloster bolteae</name>
    <dbReference type="NCBI Taxonomy" id="208479"/>
    <lineage>
        <taxon>Bacteria</taxon>
        <taxon>Bacillati</taxon>
        <taxon>Bacillota</taxon>
        <taxon>Clostridia</taxon>
        <taxon>Lachnospirales</taxon>
        <taxon>Lachnospiraceae</taxon>
        <taxon>Enterocloster</taxon>
    </lineage>
</organism>
<keyword evidence="1" id="KW-0288">FMN</keyword>
<accession>A0A6N2S802</accession>
<dbReference type="GeneID" id="23112935"/>
<feature type="binding site" evidence="1">
    <location>
        <begin position="97"/>
        <end position="100"/>
    </location>
    <ligand>
        <name>FMN</name>
        <dbReference type="ChEBI" id="CHEBI:58210"/>
    </ligand>
</feature>
<keyword evidence="1" id="KW-0285">Flavoprotein</keyword>
<dbReference type="InterPro" id="IPR003382">
    <property type="entry name" value="Flavoprotein"/>
</dbReference>
<feature type="binding site" evidence="1">
    <location>
        <position position="163"/>
    </location>
    <ligand>
        <name>dimethylallyl phosphate</name>
        <dbReference type="ChEBI" id="CHEBI:88052"/>
    </ligand>
</feature>